<evidence type="ECO:0000313" key="4">
    <source>
        <dbReference type="Proteomes" id="UP001472866"/>
    </source>
</evidence>
<feature type="compositionally biased region" description="Basic and acidic residues" evidence="1">
    <location>
        <begin position="47"/>
        <end position="59"/>
    </location>
</feature>
<dbReference type="SMART" id="SM00293">
    <property type="entry name" value="PWWP"/>
    <property type="match status" value="1"/>
</dbReference>
<evidence type="ECO:0000313" key="3">
    <source>
        <dbReference type="EMBL" id="WZN63453.1"/>
    </source>
</evidence>
<name>A0AAX4PBE9_9CHLO</name>
<dbReference type="InterPro" id="IPR052657">
    <property type="entry name" value="PDP_family_Arabidopsis"/>
</dbReference>
<gene>
    <name evidence="3" type="ORF">HKI87_07g50020</name>
</gene>
<accession>A0AAX4PBE9</accession>
<dbReference type="Proteomes" id="UP001472866">
    <property type="component" value="Chromosome 07"/>
</dbReference>
<reference evidence="3 4" key="1">
    <citation type="submission" date="2024-03" db="EMBL/GenBank/DDBJ databases">
        <title>Complete genome sequence of the green alga Chloropicon roscoffensis RCC1871.</title>
        <authorList>
            <person name="Lemieux C."/>
            <person name="Pombert J.-F."/>
            <person name="Otis C."/>
            <person name="Turmel M."/>
        </authorList>
    </citation>
    <scope>NUCLEOTIDE SEQUENCE [LARGE SCALE GENOMIC DNA]</scope>
    <source>
        <strain evidence="3 4">RCC1871</strain>
    </source>
</reference>
<evidence type="ECO:0000259" key="2">
    <source>
        <dbReference type="PROSITE" id="PS50812"/>
    </source>
</evidence>
<dbReference type="Pfam" id="PF00855">
    <property type="entry name" value="PWWP"/>
    <property type="match status" value="1"/>
</dbReference>
<dbReference type="SUPFAM" id="SSF63748">
    <property type="entry name" value="Tudor/PWWP/MBT"/>
    <property type="match status" value="1"/>
</dbReference>
<dbReference type="PANTHER" id="PTHR10688">
    <property type="entry name" value="PWWP DOMAIN-CONTAINING PROTEIN"/>
    <property type="match status" value="1"/>
</dbReference>
<organism evidence="3 4">
    <name type="scientific">Chloropicon roscoffensis</name>
    <dbReference type="NCBI Taxonomy" id="1461544"/>
    <lineage>
        <taxon>Eukaryota</taxon>
        <taxon>Viridiplantae</taxon>
        <taxon>Chlorophyta</taxon>
        <taxon>Chloropicophyceae</taxon>
        <taxon>Chloropicales</taxon>
        <taxon>Chloropicaceae</taxon>
        <taxon>Chloropicon</taxon>
    </lineage>
</organism>
<dbReference type="PANTHER" id="PTHR10688:SF5">
    <property type="entry name" value="PWWP DOMAIN-CONTAINING PROTEIN 1-RELATED"/>
    <property type="match status" value="1"/>
</dbReference>
<protein>
    <submittedName>
        <fullName evidence="3">PWWP domain-containing protein</fullName>
    </submittedName>
</protein>
<feature type="domain" description="PWWP" evidence="2">
    <location>
        <begin position="119"/>
        <end position="181"/>
    </location>
</feature>
<feature type="compositionally biased region" description="Acidic residues" evidence="1">
    <location>
        <begin position="60"/>
        <end position="70"/>
    </location>
</feature>
<keyword evidence="4" id="KW-1185">Reference proteome</keyword>
<evidence type="ECO:0000256" key="1">
    <source>
        <dbReference type="SAM" id="MobiDB-lite"/>
    </source>
</evidence>
<sequence length="223" mass="24000">MAEIMLQIRRASVERSGSSPNLAAVQAPSLGGGAGALPPVVEALPSRAKEEEDRERSEESESATISDEEGAAAVPHCGGRGVGDFVEVDSGRKRRGKQVKGKEAKKAKPKPVPLRPLLPGEVVWAKIPSYPWWPAQVADNLTEAHLAIRHKKTDLFVVFFGDDGNQCSWLPREKLDPWRCEGYAERVGKRTKGLQEAVRAALDAIAAVSAPGDDAERPAQLPA</sequence>
<dbReference type="EMBL" id="CP151507">
    <property type="protein sequence ID" value="WZN63453.1"/>
    <property type="molecule type" value="Genomic_DNA"/>
</dbReference>
<dbReference type="InterPro" id="IPR000313">
    <property type="entry name" value="PWWP_dom"/>
</dbReference>
<dbReference type="Gene3D" id="2.30.30.140">
    <property type="match status" value="1"/>
</dbReference>
<dbReference type="PROSITE" id="PS50812">
    <property type="entry name" value="PWWP"/>
    <property type="match status" value="1"/>
</dbReference>
<dbReference type="AlphaFoldDB" id="A0AAX4PBE9"/>
<proteinExistence type="predicted"/>
<feature type="region of interest" description="Disordered" evidence="1">
    <location>
        <begin position="11"/>
        <end position="112"/>
    </location>
</feature>
<dbReference type="CDD" id="cd05162">
    <property type="entry name" value="PWWP"/>
    <property type="match status" value="1"/>
</dbReference>